<evidence type="ECO:0000256" key="1">
    <source>
        <dbReference type="SAM" id="SignalP"/>
    </source>
</evidence>
<dbReference type="EMBL" id="GGFJ01012011">
    <property type="protein sequence ID" value="MBW61152.1"/>
    <property type="molecule type" value="Transcribed_RNA"/>
</dbReference>
<keyword evidence="1" id="KW-0732">Signal</keyword>
<name>A0A2M4C741_9DIPT</name>
<proteinExistence type="predicted"/>
<evidence type="ECO:0000313" key="2">
    <source>
        <dbReference type="EMBL" id="MBW61152.1"/>
    </source>
</evidence>
<organism evidence="2">
    <name type="scientific">Anopheles marajoara</name>
    <dbReference type="NCBI Taxonomy" id="58244"/>
    <lineage>
        <taxon>Eukaryota</taxon>
        <taxon>Metazoa</taxon>
        <taxon>Ecdysozoa</taxon>
        <taxon>Arthropoda</taxon>
        <taxon>Hexapoda</taxon>
        <taxon>Insecta</taxon>
        <taxon>Pterygota</taxon>
        <taxon>Neoptera</taxon>
        <taxon>Endopterygota</taxon>
        <taxon>Diptera</taxon>
        <taxon>Nematocera</taxon>
        <taxon>Culicoidea</taxon>
        <taxon>Culicidae</taxon>
        <taxon>Anophelinae</taxon>
        <taxon>Anopheles</taxon>
    </lineage>
</organism>
<sequence length="123" mass="13474">MMLLLPVGLLLASFGPRLWRCLRLPVFWASFRELKKTLIAADWRTSNSGEKMVSPGLPGGKPFRKANKPCSTLLHSHTCGQDTGDRLGSPTNIGEGYIVKFNSPPTSRHNSPCGPCGRALLRQ</sequence>
<feature type="chain" id="PRO_5014901984" evidence="1">
    <location>
        <begin position="22"/>
        <end position="123"/>
    </location>
</feature>
<accession>A0A2M4C741</accession>
<protein>
    <submittedName>
        <fullName evidence="2">Putative secreted protein</fullName>
    </submittedName>
</protein>
<reference evidence="2" key="1">
    <citation type="submission" date="2018-01" db="EMBL/GenBank/DDBJ databases">
        <title>An insight into the sialome of Amazonian anophelines.</title>
        <authorList>
            <person name="Ribeiro J.M."/>
            <person name="Scarpassa V."/>
            <person name="Calvo E."/>
        </authorList>
    </citation>
    <scope>NUCLEOTIDE SEQUENCE</scope>
    <source>
        <tissue evidence="2">Salivary glands</tissue>
    </source>
</reference>
<dbReference type="AlphaFoldDB" id="A0A2M4C741"/>
<feature type="signal peptide" evidence="1">
    <location>
        <begin position="1"/>
        <end position="21"/>
    </location>
</feature>